<dbReference type="InterPro" id="IPR006860">
    <property type="entry name" value="FecR"/>
</dbReference>
<dbReference type="GO" id="GO:0016989">
    <property type="term" value="F:sigma factor antagonist activity"/>
    <property type="evidence" value="ECO:0007669"/>
    <property type="project" value="TreeGrafter"/>
</dbReference>
<accession>A0A174QZQ7</accession>
<dbReference type="InterPro" id="IPR012373">
    <property type="entry name" value="Ferrdict_sens_TM"/>
</dbReference>
<dbReference type="Proteomes" id="UP000095657">
    <property type="component" value="Unassembled WGS sequence"/>
</dbReference>
<dbReference type="InterPro" id="IPR032508">
    <property type="entry name" value="FecR_C"/>
</dbReference>
<dbReference type="RefSeq" id="WP_055172904.1">
    <property type="nucleotide sequence ID" value="NZ_CZAI01000007.1"/>
</dbReference>
<proteinExistence type="predicted"/>
<dbReference type="Pfam" id="PF04773">
    <property type="entry name" value="FecR"/>
    <property type="match status" value="1"/>
</dbReference>
<name>A0A174QZQ7_9BACE</name>
<dbReference type="Gene3D" id="2.60.120.1440">
    <property type="match status" value="1"/>
</dbReference>
<gene>
    <name evidence="1" type="ORF">ERS852494_03083</name>
</gene>
<protein>
    <submittedName>
        <fullName evidence="1">Anti-sigma factor</fullName>
    </submittedName>
</protein>
<evidence type="ECO:0000313" key="2">
    <source>
        <dbReference type="Proteomes" id="UP000095657"/>
    </source>
</evidence>
<dbReference type="PANTHER" id="PTHR30273">
    <property type="entry name" value="PERIPLASMIC SIGNAL SENSOR AND SIGMA FACTOR ACTIVATOR FECR-RELATED"/>
    <property type="match status" value="1"/>
</dbReference>
<reference evidence="1 2" key="1">
    <citation type="submission" date="2015-09" db="EMBL/GenBank/DDBJ databases">
        <authorList>
            <consortium name="Pathogen Informatics"/>
        </authorList>
    </citation>
    <scope>NUCLEOTIDE SEQUENCE [LARGE SCALE GENOMIC DNA]</scope>
    <source>
        <strain evidence="1 2">2789STDY5834880</strain>
    </source>
</reference>
<dbReference type="PANTHER" id="PTHR30273:SF2">
    <property type="entry name" value="PROTEIN FECR"/>
    <property type="match status" value="1"/>
</dbReference>
<organism evidence="1 2">
    <name type="scientific">Bacteroides caccae</name>
    <dbReference type="NCBI Taxonomy" id="47678"/>
    <lineage>
        <taxon>Bacteria</taxon>
        <taxon>Pseudomonadati</taxon>
        <taxon>Bacteroidota</taxon>
        <taxon>Bacteroidia</taxon>
        <taxon>Bacteroidales</taxon>
        <taxon>Bacteroidaceae</taxon>
        <taxon>Bacteroides</taxon>
    </lineage>
</organism>
<sequence length="315" mass="36193">MNAKEFVQIVKKMFSKGLTPEEKIKLADEGPVCRLLLRQWDKFFGTSIENKKIEEEIWTNITDVCWNHKPAKKKLSGYNRGFRILAAVACLLLVVGTWYLITSRASLETIVLGPADTRMTYVLPDSSVVWLAAGSTLSYQDDFLKERKVVLEGETSFEVKKMTGGSPFRVYFKDALVEVKGTEFNIKSDDEVAEVTLFTGKIDFQVTGQEAIEVKPAQRITYYIDSKTIETETLDIEGYDWRKEEYNFTDKPLGELINLINKKYHTKVCFENKKNRDNLFTGTIRKDEDLAKVLRKISISFGLNTRQEKDTIILY</sequence>
<dbReference type="AlphaFoldDB" id="A0A174QZQ7"/>
<dbReference type="EMBL" id="CZAI01000007">
    <property type="protein sequence ID" value="CUP78723.1"/>
    <property type="molecule type" value="Genomic_DNA"/>
</dbReference>
<dbReference type="Gene3D" id="3.55.50.30">
    <property type="match status" value="1"/>
</dbReference>
<dbReference type="Pfam" id="PF16344">
    <property type="entry name" value="FecR_C"/>
    <property type="match status" value="1"/>
</dbReference>
<dbReference type="STRING" id="47678.ERS852494_03083"/>
<evidence type="ECO:0000313" key="1">
    <source>
        <dbReference type="EMBL" id="CUP78723.1"/>
    </source>
</evidence>